<dbReference type="SUPFAM" id="SSF57424">
    <property type="entry name" value="LDL receptor-like module"/>
    <property type="match status" value="2"/>
</dbReference>
<evidence type="ECO:0000256" key="1">
    <source>
        <dbReference type="ARBA" id="ARBA00004167"/>
    </source>
</evidence>
<dbReference type="InterPro" id="IPR050685">
    <property type="entry name" value="LDLR"/>
</dbReference>
<keyword evidence="5" id="KW-0472">Membrane</keyword>
<evidence type="ECO:0000256" key="3">
    <source>
        <dbReference type="ARBA" id="ARBA00022737"/>
    </source>
</evidence>
<evidence type="ECO:0000313" key="9">
    <source>
        <dbReference type="EMBL" id="CAK8685871.1"/>
    </source>
</evidence>
<gene>
    <name evidence="9" type="ORF">CVLEPA_LOCUS17583</name>
</gene>
<comment type="caution">
    <text evidence="7">Lacks conserved residue(s) required for the propagation of feature annotation.</text>
</comment>
<accession>A0ABP0G1Z9</accession>
<dbReference type="InterPro" id="IPR036055">
    <property type="entry name" value="LDL_receptor-like_sf"/>
</dbReference>
<dbReference type="InterPro" id="IPR002172">
    <property type="entry name" value="LDrepeatLR_classA_rpt"/>
</dbReference>
<keyword evidence="2" id="KW-0812">Transmembrane</keyword>
<dbReference type="Pfam" id="PF00057">
    <property type="entry name" value="Ldl_recept_a"/>
    <property type="match status" value="2"/>
</dbReference>
<name>A0ABP0G1Z9_CLALP</name>
<feature type="disulfide bond" evidence="7">
    <location>
        <begin position="132"/>
        <end position="150"/>
    </location>
</feature>
<evidence type="ECO:0000313" key="10">
    <source>
        <dbReference type="Proteomes" id="UP001642483"/>
    </source>
</evidence>
<keyword evidence="8" id="KW-0732">Signal</keyword>
<evidence type="ECO:0000256" key="5">
    <source>
        <dbReference type="ARBA" id="ARBA00023136"/>
    </source>
</evidence>
<evidence type="ECO:0000256" key="2">
    <source>
        <dbReference type="ARBA" id="ARBA00022692"/>
    </source>
</evidence>
<keyword evidence="4" id="KW-1133">Transmembrane helix</keyword>
<evidence type="ECO:0000256" key="7">
    <source>
        <dbReference type="PROSITE-ProRule" id="PRU00124"/>
    </source>
</evidence>
<feature type="disulfide bond" evidence="7">
    <location>
        <begin position="144"/>
        <end position="159"/>
    </location>
</feature>
<dbReference type="CDD" id="cd00112">
    <property type="entry name" value="LDLa"/>
    <property type="match status" value="2"/>
</dbReference>
<comment type="caution">
    <text evidence="9">The sequence shown here is derived from an EMBL/GenBank/DDBJ whole genome shotgun (WGS) entry which is preliminary data.</text>
</comment>
<dbReference type="PRINTS" id="PR00261">
    <property type="entry name" value="LDLRECEPTOR"/>
</dbReference>
<keyword evidence="3" id="KW-0677">Repeat</keyword>
<evidence type="ECO:0000256" key="6">
    <source>
        <dbReference type="ARBA" id="ARBA00023157"/>
    </source>
</evidence>
<proteinExistence type="predicted"/>
<evidence type="ECO:0000256" key="8">
    <source>
        <dbReference type="SAM" id="SignalP"/>
    </source>
</evidence>
<dbReference type="SMART" id="SM00192">
    <property type="entry name" value="LDLa"/>
    <property type="match status" value="2"/>
</dbReference>
<dbReference type="PANTHER" id="PTHR24270">
    <property type="entry name" value="LOW-DENSITY LIPOPROTEIN RECEPTOR-RELATED"/>
    <property type="match status" value="1"/>
</dbReference>
<comment type="subcellular location">
    <subcellularLocation>
        <location evidence="1">Membrane</location>
        <topology evidence="1">Single-pass membrane protein</topology>
    </subcellularLocation>
</comment>
<dbReference type="EMBL" id="CAWYQH010000101">
    <property type="protein sequence ID" value="CAK8685871.1"/>
    <property type="molecule type" value="Genomic_DNA"/>
</dbReference>
<feature type="chain" id="PRO_5047042492" evidence="8">
    <location>
        <begin position="18"/>
        <end position="201"/>
    </location>
</feature>
<keyword evidence="6 7" id="KW-1015">Disulfide bond</keyword>
<reference evidence="9 10" key="1">
    <citation type="submission" date="2024-02" db="EMBL/GenBank/DDBJ databases">
        <authorList>
            <person name="Daric V."/>
            <person name="Darras S."/>
        </authorList>
    </citation>
    <scope>NUCLEOTIDE SEQUENCE [LARGE SCALE GENOMIC DNA]</scope>
</reference>
<dbReference type="Gene3D" id="4.10.400.10">
    <property type="entry name" value="Low-density Lipoprotein Receptor"/>
    <property type="match status" value="3"/>
</dbReference>
<dbReference type="Proteomes" id="UP001642483">
    <property type="component" value="Unassembled WGS sequence"/>
</dbReference>
<feature type="signal peptide" evidence="8">
    <location>
        <begin position="1"/>
        <end position="17"/>
    </location>
</feature>
<keyword evidence="10" id="KW-1185">Reference proteome</keyword>
<sequence>MKSIVLLMVMLLASAQARPQFSWVQTYGLLFCHYYNPRCQPSEYNCRCEDEAGSDYHECIPQSWVCDGQPDCLNGADEIDCRCDPGEYQCYDGFGARFYQCIDESKVCDEEWEDCVNMRDEFNEKCWGGFQCNNGRYISALSECDGQNDCYDNSDENNCDGCPQHRCDCYKEGNDTCRDGTRCYDDWGELNYLLSLIKQNY</sequence>
<organism evidence="9 10">
    <name type="scientific">Clavelina lepadiformis</name>
    <name type="common">Light-bulb sea squirt</name>
    <name type="synonym">Ascidia lepadiformis</name>
    <dbReference type="NCBI Taxonomy" id="159417"/>
    <lineage>
        <taxon>Eukaryota</taxon>
        <taxon>Metazoa</taxon>
        <taxon>Chordata</taxon>
        <taxon>Tunicata</taxon>
        <taxon>Ascidiacea</taxon>
        <taxon>Aplousobranchia</taxon>
        <taxon>Clavelinidae</taxon>
        <taxon>Clavelina</taxon>
    </lineage>
</organism>
<evidence type="ECO:0000256" key="4">
    <source>
        <dbReference type="ARBA" id="ARBA00022989"/>
    </source>
</evidence>
<protein>
    <submittedName>
        <fullName evidence="9">Uncharacterized protein</fullName>
    </submittedName>
</protein>
<feature type="disulfide bond" evidence="7">
    <location>
        <begin position="66"/>
        <end position="81"/>
    </location>
</feature>
<dbReference type="PROSITE" id="PS50068">
    <property type="entry name" value="LDLRA_2"/>
    <property type="match status" value="3"/>
</dbReference>